<protein>
    <submittedName>
        <fullName evidence="1">Uncharacterized protein</fullName>
    </submittedName>
</protein>
<organism evidence="1 2">
    <name type="scientific">Microvirga terrae</name>
    <dbReference type="NCBI Taxonomy" id="2740529"/>
    <lineage>
        <taxon>Bacteria</taxon>
        <taxon>Pseudomonadati</taxon>
        <taxon>Pseudomonadota</taxon>
        <taxon>Alphaproteobacteria</taxon>
        <taxon>Hyphomicrobiales</taxon>
        <taxon>Methylobacteriaceae</taxon>
        <taxon>Microvirga</taxon>
    </lineage>
</organism>
<evidence type="ECO:0000313" key="1">
    <source>
        <dbReference type="EMBL" id="UVF22794.1"/>
    </source>
</evidence>
<keyword evidence="1" id="KW-0614">Plasmid</keyword>
<dbReference type="RefSeq" id="WP_173949783.1">
    <property type="nucleotide sequence ID" value="NZ_CP102847.1"/>
</dbReference>
<dbReference type="EMBL" id="CP102847">
    <property type="protein sequence ID" value="UVF22794.1"/>
    <property type="molecule type" value="Genomic_DNA"/>
</dbReference>
<geneLocation type="plasmid" evidence="1 2">
    <name>pR24_2</name>
</geneLocation>
<accession>A0ABY5S3L0</accession>
<sequence>MKILSFIASIFGFFGHVWNAFIQTIRPILEAFGFVHPQPEDITGDVAEGALAEARSQRSSLDRRPVEVWTTIQRFDAVRRWAIWKTGGKAGPEPSLAGFTLRERLKIKQARPAELDTLAIRHPQEIEMWLTGPSVRLKALTEAELTERRPKVAAVYMAAEQWRANTGMDMTRREAASNRSSARAKALLAETNELMARTNALVGTGGESIYTLKSRAAA</sequence>
<evidence type="ECO:0000313" key="2">
    <source>
        <dbReference type="Proteomes" id="UP001017257"/>
    </source>
</evidence>
<keyword evidence="2" id="KW-1185">Reference proteome</keyword>
<name>A0ABY5S3L0_9HYPH</name>
<reference evidence="1" key="1">
    <citation type="submission" date="2022-08" db="EMBL/GenBank/DDBJ databases">
        <title>Microvirga terrae sp. nov., isolated from soil.</title>
        <authorList>
            <person name="Kim K.H."/>
            <person name="Seo Y.L."/>
            <person name="Kim J.M."/>
            <person name="Lee J.K."/>
            <person name="Han D.M."/>
            <person name="Jeon C.O."/>
        </authorList>
    </citation>
    <scope>NUCLEOTIDE SEQUENCE</scope>
    <source>
        <strain evidence="1">R24</strain>
        <plasmid evidence="1">pR24_2</plasmid>
    </source>
</reference>
<gene>
    <name evidence="1" type="ORF">HPT29_027640</name>
</gene>
<dbReference type="Proteomes" id="UP001017257">
    <property type="component" value="Plasmid pR24_2"/>
</dbReference>
<proteinExistence type="predicted"/>